<evidence type="ECO:0000256" key="4">
    <source>
        <dbReference type="ARBA" id="ARBA00020831"/>
    </source>
</evidence>
<feature type="domain" description="GPI ethanolamine phosphate transferase 1 C-terminal" evidence="13">
    <location>
        <begin position="408"/>
        <end position="807"/>
    </location>
</feature>
<dbReference type="GO" id="GO:0005789">
    <property type="term" value="C:endoplasmic reticulum membrane"/>
    <property type="evidence" value="ECO:0007669"/>
    <property type="project" value="UniProtKB-SubCell"/>
</dbReference>
<evidence type="ECO:0000259" key="13">
    <source>
        <dbReference type="Pfam" id="PF04987"/>
    </source>
</evidence>
<keyword evidence="6 12" id="KW-0808">Transferase</keyword>
<evidence type="ECO:0000256" key="1">
    <source>
        <dbReference type="ARBA" id="ARBA00004477"/>
    </source>
</evidence>
<dbReference type="EMBL" id="JAQQBR010000001">
    <property type="protein sequence ID" value="KAK0182155.1"/>
    <property type="molecule type" value="Genomic_DNA"/>
</dbReference>
<dbReference type="AlphaFoldDB" id="A0AA39L214"/>
<keyword evidence="9 12" id="KW-1133">Transmembrane helix</keyword>
<dbReference type="Pfam" id="PF01663">
    <property type="entry name" value="Phosphodiest"/>
    <property type="match status" value="1"/>
</dbReference>
<evidence type="ECO:0000256" key="12">
    <source>
        <dbReference type="RuleBase" id="RU367138"/>
    </source>
</evidence>
<feature type="transmembrane region" description="Helical" evidence="12">
    <location>
        <begin position="421"/>
        <end position="443"/>
    </location>
</feature>
<gene>
    <name evidence="14" type="ORF">PV327_000319</name>
</gene>
<reference evidence="14" key="2">
    <citation type="submission" date="2023-03" db="EMBL/GenBank/DDBJ databases">
        <authorList>
            <person name="Inwood S.N."/>
            <person name="Skelly J.G."/>
            <person name="Guhlin J."/>
            <person name="Harrop T.W.R."/>
            <person name="Goldson S.G."/>
            <person name="Dearden P.K."/>
        </authorList>
    </citation>
    <scope>NUCLEOTIDE SEQUENCE</scope>
    <source>
        <strain evidence="14">Lincoln</strain>
        <tissue evidence="14">Whole body</tissue>
    </source>
</reference>
<dbReference type="InterPro" id="IPR037671">
    <property type="entry name" value="PIGN_N"/>
</dbReference>
<dbReference type="Gene3D" id="3.40.720.10">
    <property type="entry name" value="Alkaline Phosphatase, subunit A"/>
    <property type="match status" value="1"/>
</dbReference>
<dbReference type="InterPro" id="IPR017852">
    <property type="entry name" value="GPI_EtnP_transferase_1_C"/>
</dbReference>
<feature type="transmembrane region" description="Helical" evidence="12">
    <location>
        <begin position="455"/>
        <end position="473"/>
    </location>
</feature>
<dbReference type="PANTHER" id="PTHR12250">
    <property type="entry name" value="PHOSPHATIDYLINOSITOL GLYCAN, CLASS N"/>
    <property type="match status" value="1"/>
</dbReference>
<evidence type="ECO:0000256" key="7">
    <source>
        <dbReference type="ARBA" id="ARBA00022692"/>
    </source>
</evidence>
<keyword evidence="15" id="KW-1185">Reference proteome</keyword>
<accession>A0AA39L214</accession>
<organism evidence="14 15">
    <name type="scientific">Microctonus hyperodae</name>
    <name type="common">Parasitoid wasp</name>
    <dbReference type="NCBI Taxonomy" id="165561"/>
    <lineage>
        <taxon>Eukaryota</taxon>
        <taxon>Metazoa</taxon>
        <taxon>Ecdysozoa</taxon>
        <taxon>Arthropoda</taxon>
        <taxon>Hexapoda</taxon>
        <taxon>Insecta</taxon>
        <taxon>Pterygota</taxon>
        <taxon>Neoptera</taxon>
        <taxon>Endopterygota</taxon>
        <taxon>Hymenoptera</taxon>
        <taxon>Apocrita</taxon>
        <taxon>Ichneumonoidea</taxon>
        <taxon>Braconidae</taxon>
        <taxon>Euphorinae</taxon>
        <taxon>Microctonus</taxon>
    </lineage>
</organism>
<comment type="similarity">
    <text evidence="3 12">Belongs to the PIGG/PIGN/PIGO family. PIGN subfamily.</text>
</comment>
<feature type="transmembrane region" description="Helical" evidence="12">
    <location>
        <begin position="815"/>
        <end position="834"/>
    </location>
</feature>
<comment type="pathway">
    <text evidence="2 12">Glycolipid biosynthesis; glycosylphosphatidylinositol-anchor biosynthesis.</text>
</comment>
<feature type="transmembrane region" description="Helical" evidence="12">
    <location>
        <begin position="485"/>
        <end position="506"/>
    </location>
</feature>
<feature type="transmembrane region" description="Helical" evidence="12">
    <location>
        <begin position="713"/>
        <end position="730"/>
    </location>
</feature>
<evidence type="ECO:0000256" key="9">
    <source>
        <dbReference type="ARBA" id="ARBA00022989"/>
    </source>
</evidence>
<keyword evidence="10 12" id="KW-0472">Membrane</keyword>
<feature type="transmembrane region" description="Helical" evidence="12">
    <location>
        <begin position="608"/>
        <end position="626"/>
    </location>
</feature>
<reference evidence="14" key="1">
    <citation type="journal article" date="2023" name="bioRxiv">
        <title>Scaffold-level genome assemblies of two parasitoid biocontrol wasps reveal the parthenogenesis mechanism and an associated novel virus.</title>
        <authorList>
            <person name="Inwood S."/>
            <person name="Skelly J."/>
            <person name="Guhlin J."/>
            <person name="Harrop T."/>
            <person name="Goldson S."/>
            <person name="Dearden P."/>
        </authorList>
    </citation>
    <scope>NUCLEOTIDE SEQUENCE</scope>
    <source>
        <strain evidence="14">Lincoln</strain>
        <tissue evidence="14">Whole body</tissue>
    </source>
</reference>
<protein>
    <recommendedName>
        <fullName evidence="4 12">GPI ethanolamine phosphate transferase 1</fullName>
        <ecNumber evidence="12">2.-.-.-</ecNumber>
    </recommendedName>
</protein>
<evidence type="ECO:0000256" key="2">
    <source>
        <dbReference type="ARBA" id="ARBA00004687"/>
    </source>
</evidence>
<dbReference type="SUPFAM" id="SSF53649">
    <property type="entry name" value="Alkaline phosphatase-like"/>
    <property type="match status" value="1"/>
</dbReference>
<feature type="transmembrane region" description="Helical" evidence="12">
    <location>
        <begin position="540"/>
        <end position="556"/>
    </location>
</feature>
<keyword evidence="11" id="KW-0325">Glycoprotein</keyword>
<comment type="function">
    <text evidence="12">Ethanolamine phosphate transferase involved in glycosylphosphatidylinositol-anchor biosynthesis. Transfers ethanolamine phosphate to the first alpha-1,4-linked mannose of the glycosylphosphatidylinositol precursor of GPI-anchor.</text>
</comment>
<dbReference type="GO" id="GO:0051377">
    <property type="term" value="F:mannose-ethanolamine phosphotransferase activity"/>
    <property type="evidence" value="ECO:0007669"/>
    <property type="project" value="UniProtKB-UniRule"/>
</dbReference>
<dbReference type="EC" id="2.-.-.-" evidence="12"/>
<keyword evidence="8 12" id="KW-0256">Endoplasmic reticulum</keyword>
<evidence type="ECO:0000256" key="3">
    <source>
        <dbReference type="ARBA" id="ARBA00008400"/>
    </source>
</evidence>
<sequence length="857" mass="96433">MEVENNAKSADGYLFGLWGMMMHLTVLWGILDANFHSPILNNLPTVPPLNNPPAKRLFLFVADGLRYRTFAEETPPYLKNVMKNIGIWGISHTRMPTESRPGNVAIAAGLYEDPSALFKGWKENPVDFDSVFNQSKFTWAWGSPDIIPMFVKGGRQNIYGESYPHHWQDFDKSSNSSRILDSWVFNKYFEWLNNQTDNMKNHDGIILFFHLLGCDTAGHASKPHSKEYKDNMRYVDKKIQEVVESATKFFNDNSTAYIFTADHGMTDWGSHGSGSNDETETPMIAWGAGVNYYKNNRHDIEQADIAPLISTLLGISIPVNNEGVLPRLYLESANEEYGARALLNNINQLTIQVKANRISSSDSDDAANSNWRELKLDNIIKKIKNLLIQGKFDEAIKEGDEAIYISKETLSHYRKYQRNQLVIFLTLMWLGWIILLIFNLTGVKKQSEIGKKTSSHLIILNIIFITAVILLLIEHKVSGRRDWRVMGYGTIAFTSLWLAARSAFTLSPVFRMKDNKSSTIAIVGTVLLIMTMSAGLSNRLFFSLAMIICCGMQIILIKNPPKLLIGSAIALSIYPTLPLVKPHPQTEIVLISLALAVFILWKQSRHLVILELIKIFITCVIVTEIIDGRNGFSWIVLITSPICIFLYSTENTETRLKAVTVGLLCPLALLSASYEPQVYLLLGVHLISLVNTMKNNEHETLKHNEELLTPENLMTAAYFMLYILLSFFGTGNMTSISSFDPMWTRHFITIFSPFTMSGLILLKLAIPLILVGCASRAFASSSMFMAVLLLGDCLSLPLMYSVTSEGSWLDIGTAISRYTITITLPCLFLILYHLSSPLMSFHFGVLCTKTIKKHHSV</sequence>
<dbReference type="InterPro" id="IPR002591">
    <property type="entry name" value="Phosphodiest/P_Trfase"/>
</dbReference>
<dbReference type="Pfam" id="PF04987">
    <property type="entry name" value="PigN"/>
    <property type="match status" value="1"/>
</dbReference>
<comment type="subcellular location">
    <subcellularLocation>
        <location evidence="1 12">Endoplasmic reticulum membrane</location>
        <topology evidence="1 12">Multi-pass membrane protein</topology>
    </subcellularLocation>
</comment>
<dbReference type="CDD" id="cd16020">
    <property type="entry name" value="GPI_EPT_1"/>
    <property type="match status" value="1"/>
</dbReference>
<evidence type="ECO:0000256" key="10">
    <source>
        <dbReference type="ARBA" id="ARBA00023136"/>
    </source>
</evidence>
<evidence type="ECO:0000256" key="8">
    <source>
        <dbReference type="ARBA" id="ARBA00022824"/>
    </source>
</evidence>
<feature type="transmembrane region" description="Helical" evidence="12">
    <location>
        <begin position="12"/>
        <end position="31"/>
    </location>
</feature>
<feature type="transmembrane region" description="Helical" evidence="12">
    <location>
        <begin position="783"/>
        <end position="803"/>
    </location>
</feature>
<dbReference type="Proteomes" id="UP001168972">
    <property type="component" value="Unassembled WGS sequence"/>
</dbReference>
<dbReference type="InterPro" id="IPR007070">
    <property type="entry name" value="GPI_EtnP_transferase_1"/>
</dbReference>
<feature type="transmembrane region" description="Helical" evidence="12">
    <location>
        <begin position="586"/>
        <end position="601"/>
    </location>
</feature>
<evidence type="ECO:0000313" key="14">
    <source>
        <dbReference type="EMBL" id="KAK0182155.1"/>
    </source>
</evidence>
<dbReference type="PANTHER" id="PTHR12250:SF0">
    <property type="entry name" value="GPI ETHANOLAMINE PHOSPHATE TRANSFERASE 1"/>
    <property type="match status" value="1"/>
</dbReference>
<evidence type="ECO:0000256" key="11">
    <source>
        <dbReference type="ARBA" id="ARBA00023180"/>
    </source>
</evidence>
<evidence type="ECO:0000256" key="6">
    <source>
        <dbReference type="ARBA" id="ARBA00022679"/>
    </source>
</evidence>
<proteinExistence type="inferred from homology"/>
<evidence type="ECO:0000313" key="15">
    <source>
        <dbReference type="Proteomes" id="UP001168972"/>
    </source>
</evidence>
<dbReference type="GO" id="GO:0006506">
    <property type="term" value="P:GPI anchor biosynthetic process"/>
    <property type="evidence" value="ECO:0007669"/>
    <property type="project" value="UniProtKB-KW"/>
</dbReference>
<comment type="caution">
    <text evidence="14">The sequence shown here is derived from an EMBL/GenBank/DDBJ whole genome shotgun (WGS) entry which is preliminary data.</text>
</comment>
<keyword evidence="5 12" id="KW-0337">GPI-anchor biosynthesis</keyword>
<keyword evidence="7 12" id="KW-0812">Transmembrane</keyword>
<name>A0AA39L214_MICHY</name>
<evidence type="ECO:0000256" key="5">
    <source>
        <dbReference type="ARBA" id="ARBA00022502"/>
    </source>
</evidence>
<feature type="transmembrane region" description="Helical" evidence="12">
    <location>
        <begin position="750"/>
        <end position="771"/>
    </location>
</feature>
<dbReference type="InterPro" id="IPR017850">
    <property type="entry name" value="Alkaline_phosphatase_core_sf"/>
</dbReference>
<feature type="transmembrane region" description="Helical" evidence="12">
    <location>
        <begin position="632"/>
        <end position="649"/>
    </location>
</feature>